<dbReference type="Proteomes" id="UP000219453">
    <property type="component" value="Unassembled WGS sequence"/>
</dbReference>
<proteinExistence type="predicted"/>
<keyword evidence="2" id="KW-1185">Reference proteome</keyword>
<dbReference type="RefSeq" id="WP_097010186.1">
    <property type="nucleotide sequence ID" value="NZ_OBEJ01000009.1"/>
</dbReference>
<organism evidence="1 2">
    <name type="scientific">Natronoarchaeum philippinense</name>
    <dbReference type="NCBI Taxonomy" id="558529"/>
    <lineage>
        <taxon>Archaea</taxon>
        <taxon>Methanobacteriati</taxon>
        <taxon>Methanobacteriota</taxon>
        <taxon>Stenosarchaea group</taxon>
        <taxon>Halobacteria</taxon>
        <taxon>Halobacteriales</taxon>
        <taxon>Natronoarchaeaceae</taxon>
    </lineage>
</organism>
<sequence length="193" mass="21248">MARCEACGGPIREALGGTGQADTLIDVNKFQFDDRVGRRKARRTHFCSYECAIRGLEDDLILERDDPTLWVDRRGDGPENYPDPETEPLVRRAKELLETALDGVGDDYALDLNLSEAITLTEETLDVLADRPSPDERVHLAAGDALADIYDGKRRHAAVGDAVIEYNIGDRLGLVNAEVLDALGEELEVSPNE</sequence>
<dbReference type="AlphaFoldDB" id="A0A285PAM0"/>
<protein>
    <submittedName>
        <fullName evidence="1">Uncharacterized protein</fullName>
    </submittedName>
</protein>
<evidence type="ECO:0000313" key="1">
    <source>
        <dbReference type="EMBL" id="SNZ18273.1"/>
    </source>
</evidence>
<accession>A0A285PAM0</accession>
<name>A0A285PAM0_NATPI</name>
<dbReference type="EMBL" id="OBEJ01000009">
    <property type="protein sequence ID" value="SNZ18273.1"/>
    <property type="molecule type" value="Genomic_DNA"/>
</dbReference>
<gene>
    <name evidence="1" type="ORF">SAMN06269185_3316</name>
</gene>
<evidence type="ECO:0000313" key="2">
    <source>
        <dbReference type="Proteomes" id="UP000219453"/>
    </source>
</evidence>
<reference evidence="1 2" key="1">
    <citation type="submission" date="2017-09" db="EMBL/GenBank/DDBJ databases">
        <authorList>
            <person name="Ehlers B."/>
            <person name="Leendertz F.H."/>
        </authorList>
    </citation>
    <scope>NUCLEOTIDE SEQUENCE [LARGE SCALE GENOMIC DNA]</scope>
    <source>
        <strain evidence="1 2">DSM 27208</strain>
    </source>
</reference>